<protein>
    <recommendedName>
        <fullName evidence="5 13">Alpha-amylase</fullName>
        <ecNumber evidence="5 13">3.2.1.1</ecNumber>
    </recommendedName>
</protein>
<dbReference type="InterPro" id="IPR006048">
    <property type="entry name" value="A-amylase/branching_C"/>
</dbReference>
<reference evidence="18" key="1">
    <citation type="submission" date="2022-03" db="EMBL/GenBank/DDBJ databases">
        <authorList>
            <person name="Martin C."/>
        </authorList>
    </citation>
    <scope>NUCLEOTIDE SEQUENCE</scope>
</reference>
<comment type="catalytic activity">
    <reaction evidence="1 13">
        <text>Endohydrolysis of (1-&gt;4)-alpha-D-glucosidic linkages in polysaccharides containing three or more (1-&gt;4)-alpha-linked D-glucose units.</text>
        <dbReference type="EC" id="3.2.1.1"/>
    </reaction>
</comment>
<dbReference type="SUPFAM" id="SSF51445">
    <property type="entry name" value="(Trans)glycosidases"/>
    <property type="match status" value="1"/>
</dbReference>
<dbReference type="GO" id="GO:0046872">
    <property type="term" value="F:metal ion binding"/>
    <property type="evidence" value="ECO:0007669"/>
    <property type="project" value="UniProtKB-KW"/>
</dbReference>
<dbReference type="InterPro" id="IPR017853">
    <property type="entry name" value="GH"/>
</dbReference>
<comment type="similarity">
    <text evidence="4 12">Belongs to the glycosyl hydrolase 13 family.</text>
</comment>
<dbReference type="SMART" id="SM00632">
    <property type="entry name" value="Aamy_C"/>
    <property type="match status" value="1"/>
</dbReference>
<dbReference type="OrthoDB" id="550577at2759"/>
<keyword evidence="10 13" id="KW-0119">Carbohydrate metabolism</keyword>
<accession>A0A8S4PBP0</accession>
<dbReference type="GO" id="GO:0005975">
    <property type="term" value="P:carbohydrate metabolic process"/>
    <property type="evidence" value="ECO:0007669"/>
    <property type="project" value="InterPro"/>
</dbReference>
<name>A0A8S4PBP0_OWEFU</name>
<comment type="cofactor">
    <cofactor evidence="2">
        <name>Ca(2+)</name>
        <dbReference type="ChEBI" id="CHEBI:29108"/>
    </cofactor>
</comment>
<evidence type="ECO:0000256" key="7">
    <source>
        <dbReference type="ARBA" id="ARBA00022801"/>
    </source>
</evidence>
<feature type="signal peptide" evidence="15">
    <location>
        <begin position="1"/>
        <end position="20"/>
    </location>
</feature>
<evidence type="ECO:0000256" key="11">
    <source>
        <dbReference type="ARBA" id="ARBA00023295"/>
    </source>
</evidence>
<evidence type="ECO:0000256" key="9">
    <source>
        <dbReference type="ARBA" id="ARBA00023214"/>
    </source>
</evidence>
<keyword evidence="11 13" id="KW-0326">Glycosidase</keyword>
<evidence type="ECO:0000256" key="14">
    <source>
        <dbReference type="SAM" id="MobiDB-lite"/>
    </source>
</evidence>
<keyword evidence="8" id="KW-0106">Calcium</keyword>
<dbReference type="SMART" id="SM00642">
    <property type="entry name" value="Aamy"/>
    <property type="match status" value="1"/>
</dbReference>
<evidence type="ECO:0000256" key="12">
    <source>
        <dbReference type="RuleBase" id="RU003615"/>
    </source>
</evidence>
<evidence type="ECO:0000256" key="2">
    <source>
        <dbReference type="ARBA" id="ARBA00001913"/>
    </source>
</evidence>
<dbReference type="GO" id="GO:0004556">
    <property type="term" value="F:alpha-amylase activity"/>
    <property type="evidence" value="ECO:0007669"/>
    <property type="project" value="UniProtKB-UniRule"/>
</dbReference>
<evidence type="ECO:0000259" key="17">
    <source>
        <dbReference type="SMART" id="SM00642"/>
    </source>
</evidence>
<keyword evidence="19" id="KW-1185">Reference proteome</keyword>
<feature type="region of interest" description="Disordered" evidence="14">
    <location>
        <begin position="513"/>
        <end position="539"/>
    </location>
</feature>
<evidence type="ECO:0000256" key="15">
    <source>
        <dbReference type="SAM" id="SignalP"/>
    </source>
</evidence>
<evidence type="ECO:0000256" key="6">
    <source>
        <dbReference type="ARBA" id="ARBA00022723"/>
    </source>
</evidence>
<keyword evidence="9" id="KW-0868">Chloride</keyword>
<dbReference type="AlphaFoldDB" id="A0A8S4PBP0"/>
<dbReference type="Pfam" id="PF02806">
    <property type="entry name" value="Alpha-amylase_C"/>
    <property type="match status" value="1"/>
</dbReference>
<feature type="chain" id="PRO_5035776405" description="Alpha-amylase" evidence="15">
    <location>
        <begin position="21"/>
        <end position="734"/>
    </location>
</feature>
<dbReference type="InterPro" id="IPR031319">
    <property type="entry name" value="A-amylase_C"/>
</dbReference>
<organism evidence="18 19">
    <name type="scientific">Owenia fusiformis</name>
    <name type="common">Polychaete worm</name>
    <dbReference type="NCBI Taxonomy" id="6347"/>
    <lineage>
        <taxon>Eukaryota</taxon>
        <taxon>Metazoa</taxon>
        <taxon>Spiralia</taxon>
        <taxon>Lophotrochozoa</taxon>
        <taxon>Annelida</taxon>
        <taxon>Polychaeta</taxon>
        <taxon>Sedentaria</taxon>
        <taxon>Canalipalpata</taxon>
        <taxon>Sabellida</taxon>
        <taxon>Oweniida</taxon>
        <taxon>Oweniidae</taxon>
        <taxon>Owenia</taxon>
    </lineage>
</organism>
<dbReference type="CDD" id="cd11317">
    <property type="entry name" value="AmyAc_bac_euk_AmyA"/>
    <property type="match status" value="1"/>
</dbReference>
<dbReference type="EMBL" id="CAIIXF020000007">
    <property type="protein sequence ID" value="CAH1788535.1"/>
    <property type="molecule type" value="Genomic_DNA"/>
</dbReference>
<dbReference type="PANTHER" id="PTHR43447">
    <property type="entry name" value="ALPHA-AMYLASE"/>
    <property type="match status" value="1"/>
</dbReference>
<comment type="caution">
    <text evidence="18">The sequence shown here is derived from an EMBL/GenBank/DDBJ whole genome shotgun (WGS) entry which is preliminary data.</text>
</comment>
<evidence type="ECO:0000256" key="10">
    <source>
        <dbReference type="ARBA" id="ARBA00023277"/>
    </source>
</evidence>
<comment type="cofactor">
    <cofactor evidence="3">
        <name>chloride</name>
        <dbReference type="ChEBI" id="CHEBI:17996"/>
    </cofactor>
</comment>
<dbReference type="Proteomes" id="UP000749559">
    <property type="component" value="Unassembled WGS sequence"/>
</dbReference>
<dbReference type="InterPro" id="IPR006046">
    <property type="entry name" value="Alpha_amylase"/>
</dbReference>
<evidence type="ECO:0000256" key="8">
    <source>
        <dbReference type="ARBA" id="ARBA00022837"/>
    </source>
</evidence>
<dbReference type="SUPFAM" id="SSF51011">
    <property type="entry name" value="Glycosyl hydrolase domain"/>
    <property type="match status" value="1"/>
</dbReference>
<dbReference type="Gene3D" id="3.20.20.80">
    <property type="entry name" value="Glycosidases"/>
    <property type="match status" value="1"/>
</dbReference>
<evidence type="ECO:0000256" key="5">
    <source>
        <dbReference type="ARBA" id="ARBA00012595"/>
    </source>
</evidence>
<evidence type="ECO:0000256" key="3">
    <source>
        <dbReference type="ARBA" id="ARBA00001923"/>
    </source>
</evidence>
<evidence type="ECO:0000313" key="19">
    <source>
        <dbReference type="Proteomes" id="UP000749559"/>
    </source>
</evidence>
<evidence type="ECO:0000256" key="13">
    <source>
        <dbReference type="RuleBase" id="RU361134"/>
    </source>
</evidence>
<feature type="domain" description="Alpha-amylase C-terminal" evidence="16">
    <location>
        <begin position="425"/>
        <end position="513"/>
    </location>
</feature>
<dbReference type="InterPro" id="IPR006047">
    <property type="entry name" value="GH13_cat_dom"/>
</dbReference>
<feature type="domain" description="Glycosyl hydrolase family 13 catalytic" evidence="17">
    <location>
        <begin position="31"/>
        <end position="416"/>
    </location>
</feature>
<keyword evidence="6" id="KW-0479">Metal-binding</keyword>
<evidence type="ECO:0000313" key="18">
    <source>
        <dbReference type="EMBL" id="CAH1788535.1"/>
    </source>
</evidence>
<feature type="compositionally biased region" description="Pro residues" evidence="14">
    <location>
        <begin position="526"/>
        <end position="537"/>
    </location>
</feature>
<evidence type="ECO:0000256" key="1">
    <source>
        <dbReference type="ARBA" id="ARBA00000548"/>
    </source>
</evidence>
<dbReference type="EC" id="3.2.1.1" evidence="5 13"/>
<gene>
    <name evidence="18" type="ORF">OFUS_LOCUS14045</name>
</gene>
<dbReference type="Pfam" id="PF00128">
    <property type="entry name" value="Alpha-amylase"/>
    <property type="match status" value="1"/>
</dbReference>
<dbReference type="PRINTS" id="PR00110">
    <property type="entry name" value="ALPHAAMYLASE"/>
</dbReference>
<keyword evidence="7 13" id="KW-0378">Hydrolase</keyword>
<evidence type="ECO:0000259" key="16">
    <source>
        <dbReference type="SMART" id="SM00632"/>
    </source>
</evidence>
<dbReference type="InterPro" id="IPR013780">
    <property type="entry name" value="Glyco_hydro_b"/>
</dbReference>
<proteinExistence type="inferred from homology"/>
<sequence>MGLLVIFTALIGIIISSVDSQHAPNCADGRHVIVHLFEWKWTDIAQECERFLGPKGFCGVQISPPNEHRVISDPWRPWWQRYQPVSYKLVSRSGDESEFRDMVERCNNVDVRIYADVVVNHMARAGYQGQGSAGSDFNSNSLNFTGVPYGPNDFNCCWCSMCVTASCSIESYVDANQVRNCRLDRLTDLALGNDYVRGKVTEYLNKLIDIGVAGFRVDAAKHMWPGDMEIVFSRLNKLNSQWWPAGTQPFITSEVIYISGSNEPIRGSDYTYLGRVTEFNYGGHLGRAFRKQYPLRNLITFGETWGMLQSENSLVFIDNHDNQRGHGAGGKDILSFYFPKWYNMAVAFMLAHPFGFTRLMSSYRWDGGPYSNDWIGPPSHSDGSTKDVPINADGTCGDDWVCEHRWRQITNMVYFRNVVTGTGIEHWWDNGNHQIAFSRGDRGFIAFNNDDSPMNVYIRVSLPPGQYCDIISGGPTVTGCSGTIVTVGDDGNVHVDLSNSLEDPMIAIHTYARPGSGGGSTVAPPTSGPTTPPPTRPPGAGDFQRTVVFLKASTVPGQNVFIRGGISHGYRDGCTNDVMTSACALTIQHNYLGNSSHYTAYNAWKTGDNYLDWYGAESGQGKYLNEVASGTPEVWTTDNPNNNGYQPINVYGEHYWMTDFNMDCSESENGWFELKGFVTNYSSGWETNISQDAVCTGSVGGNTPYSSTNHLARCGYINVFEFNDNACRIDSFNA</sequence>
<dbReference type="Gene3D" id="2.60.40.1180">
    <property type="entry name" value="Golgi alpha-mannosidase II"/>
    <property type="match status" value="1"/>
</dbReference>
<evidence type="ECO:0000256" key="4">
    <source>
        <dbReference type="ARBA" id="ARBA00008061"/>
    </source>
</evidence>
<keyword evidence="15" id="KW-0732">Signal</keyword>